<dbReference type="Proteomes" id="UP000054485">
    <property type="component" value="Unassembled WGS sequence"/>
</dbReference>
<dbReference type="HOGENOM" id="CLU_609996_0_0_1"/>
<feature type="compositionally biased region" description="Low complexity" evidence="1">
    <location>
        <begin position="39"/>
        <end position="52"/>
    </location>
</feature>
<keyword evidence="3" id="KW-1185">Reference proteome</keyword>
<dbReference type="STRING" id="930992.A0A0D0AW59"/>
<evidence type="ECO:0000313" key="3">
    <source>
        <dbReference type="Proteomes" id="UP000054485"/>
    </source>
</evidence>
<feature type="region of interest" description="Disordered" evidence="1">
    <location>
        <begin position="367"/>
        <end position="386"/>
    </location>
</feature>
<feature type="compositionally biased region" description="Polar residues" evidence="1">
    <location>
        <begin position="22"/>
        <end position="37"/>
    </location>
</feature>
<sequence>MSFRPSRGRTSPPHQRAPAPSAYSQGFASSNAPNTLHQPAPSARTSNSSSSPQFVPGGGATQKTPPSSYTMVVRDQRDFSLALSIQAAEGDTRECPWYGVWSKVLERYIFHGADGSRTACTCVPQYSLVSSHDSGRLVHSGSSSVSDVAMGSPSPERHLMTPGSPLPGPPSLPYNTTPDFSPRSQAIFGGPLPPVTPSPLYEAPPRHISHPESPTTQRVARVQARHAKGAASNLPVQNRPFSQPSSSYEIPSDGVLPTTPPRPRTSFSDASRRIPDFVQILEHAQQPFPAVPGHVIRRVIMIVEIKPEPRAGTHFRWDSIWADQVQEQVIHAFEADHTLNYLGVIMAAGRRWVYGNVHRGSLVPRTMSEKRDPTFPSTGPPVPSSGDSMVEVYPEGQLPSWGWPAFLPKTLMGKSIFYEFNLLDAGGESIRAFKGILDDLRRNNSDIWV</sequence>
<feature type="region of interest" description="Disordered" evidence="1">
    <location>
        <begin position="1"/>
        <end position="68"/>
    </location>
</feature>
<proteinExistence type="predicted"/>
<protein>
    <submittedName>
        <fullName evidence="2">Uncharacterized protein</fullName>
    </submittedName>
</protein>
<reference evidence="3" key="2">
    <citation type="submission" date="2015-01" db="EMBL/GenBank/DDBJ databases">
        <title>Evolutionary Origins and Diversification of the Mycorrhizal Mutualists.</title>
        <authorList>
            <consortium name="DOE Joint Genome Institute"/>
            <consortium name="Mycorrhizal Genomics Consortium"/>
            <person name="Kohler A."/>
            <person name="Kuo A."/>
            <person name="Nagy L.G."/>
            <person name="Floudas D."/>
            <person name="Copeland A."/>
            <person name="Barry K.W."/>
            <person name="Cichocki N."/>
            <person name="Veneault-Fourrey C."/>
            <person name="LaButti K."/>
            <person name="Lindquist E.A."/>
            <person name="Lipzen A."/>
            <person name="Lundell T."/>
            <person name="Morin E."/>
            <person name="Murat C."/>
            <person name="Riley R."/>
            <person name="Ohm R."/>
            <person name="Sun H."/>
            <person name="Tunlid A."/>
            <person name="Henrissat B."/>
            <person name="Grigoriev I.V."/>
            <person name="Hibbett D.S."/>
            <person name="Martin F."/>
        </authorList>
    </citation>
    <scope>NUCLEOTIDE SEQUENCE [LARGE SCALE GENOMIC DNA]</scope>
    <source>
        <strain evidence="3">UH-Slu-Lm8-n1</strain>
    </source>
</reference>
<gene>
    <name evidence="2" type="ORF">CY34DRAFT_105242</name>
</gene>
<feature type="compositionally biased region" description="Polar residues" evidence="1">
    <location>
        <begin position="234"/>
        <end position="249"/>
    </location>
</feature>
<dbReference type="OrthoDB" id="2680075at2759"/>
<accession>A0A0D0AW59</accession>
<evidence type="ECO:0000256" key="1">
    <source>
        <dbReference type="SAM" id="MobiDB-lite"/>
    </source>
</evidence>
<reference evidence="2 3" key="1">
    <citation type="submission" date="2014-04" db="EMBL/GenBank/DDBJ databases">
        <authorList>
            <consortium name="DOE Joint Genome Institute"/>
            <person name="Kuo A."/>
            <person name="Ruytinx J."/>
            <person name="Rineau F."/>
            <person name="Colpaert J."/>
            <person name="Kohler A."/>
            <person name="Nagy L.G."/>
            <person name="Floudas D."/>
            <person name="Copeland A."/>
            <person name="Barry K.W."/>
            <person name="Cichocki N."/>
            <person name="Veneault-Fourrey C."/>
            <person name="LaButti K."/>
            <person name="Lindquist E.A."/>
            <person name="Lipzen A."/>
            <person name="Lundell T."/>
            <person name="Morin E."/>
            <person name="Murat C."/>
            <person name="Sun H."/>
            <person name="Tunlid A."/>
            <person name="Henrissat B."/>
            <person name="Grigoriev I.V."/>
            <person name="Hibbett D.S."/>
            <person name="Martin F."/>
            <person name="Nordberg H.P."/>
            <person name="Cantor M.N."/>
            <person name="Hua S.X."/>
        </authorList>
    </citation>
    <scope>NUCLEOTIDE SEQUENCE [LARGE SCALE GENOMIC DNA]</scope>
    <source>
        <strain evidence="2 3">UH-Slu-Lm8-n1</strain>
    </source>
</reference>
<dbReference type="AlphaFoldDB" id="A0A0D0AW59"/>
<organism evidence="2 3">
    <name type="scientific">Suillus luteus UH-Slu-Lm8-n1</name>
    <dbReference type="NCBI Taxonomy" id="930992"/>
    <lineage>
        <taxon>Eukaryota</taxon>
        <taxon>Fungi</taxon>
        <taxon>Dikarya</taxon>
        <taxon>Basidiomycota</taxon>
        <taxon>Agaricomycotina</taxon>
        <taxon>Agaricomycetes</taxon>
        <taxon>Agaricomycetidae</taxon>
        <taxon>Boletales</taxon>
        <taxon>Suillineae</taxon>
        <taxon>Suillaceae</taxon>
        <taxon>Suillus</taxon>
    </lineage>
</organism>
<dbReference type="InParanoid" id="A0A0D0AW59"/>
<feature type="region of interest" description="Disordered" evidence="1">
    <location>
        <begin position="134"/>
        <end position="170"/>
    </location>
</feature>
<name>A0A0D0AW59_9AGAM</name>
<evidence type="ECO:0000313" key="2">
    <source>
        <dbReference type="EMBL" id="KIK45931.1"/>
    </source>
</evidence>
<dbReference type="EMBL" id="KN835165">
    <property type="protein sequence ID" value="KIK45931.1"/>
    <property type="molecule type" value="Genomic_DNA"/>
</dbReference>
<feature type="region of interest" description="Disordered" evidence="1">
    <location>
        <begin position="228"/>
        <end position="267"/>
    </location>
</feature>